<comment type="pathway">
    <text evidence="7">Cell wall biogenesis; peptidoglycan biosynthesis.</text>
</comment>
<keyword evidence="4 7" id="KW-0573">Peptidoglycan synthesis</keyword>
<dbReference type="Gene3D" id="3.40.50.1860">
    <property type="match status" value="2"/>
</dbReference>
<dbReference type="PANTHER" id="PTHR21198:SF2">
    <property type="entry name" value="GLUTAMATE RACEMASE"/>
    <property type="match status" value="1"/>
</dbReference>
<dbReference type="PROSITE" id="PS00924">
    <property type="entry name" value="ASP_GLU_RACEMASE_2"/>
    <property type="match status" value="1"/>
</dbReference>
<accession>A0A318UAC9</accession>
<dbReference type="GO" id="GO:0071555">
    <property type="term" value="P:cell wall organization"/>
    <property type="evidence" value="ECO:0007669"/>
    <property type="project" value="UniProtKB-KW"/>
</dbReference>
<dbReference type="PROSITE" id="PS00923">
    <property type="entry name" value="ASP_GLU_RACEMASE_1"/>
    <property type="match status" value="1"/>
</dbReference>
<feature type="binding site" evidence="7">
    <location>
        <begin position="72"/>
        <end position="73"/>
    </location>
    <ligand>
        <name>substrate</name>
    </ligand>
</feature>
<dbReference type="Pfam" id="PF01177">
    <property type="entry name" value="Asp_Glu_race"/>
    <property type="match status" value="1"/>
</dbReference>
<dbReference type="UniPathway" id="UPA00219"/>
<name>A0A318UAC9_9SPHI</name>
<keyword evidence="5 7" id="KW-0413">Isomerase</keyword>
<comment type="function">
    <text evidence="7">Provides the (R)-glutamate required for cell wall biosynthesis.</text>
</comment>
<dbReference type="InterPro" id="IPR033134">
    <property type="entry name" value="Asp/Glu_racemase_AS_2"/>
</dbReference>
<keyword evidence="3 7" id="KW-0133">Cell shape</keyword>
<dbReference type="FunFam" id="3.40.50.1860:FF:000001">
    <property type="entry name" value="Glutamate racemase"/>
    <property type="match status" value="1"/>
</dbReference>
<evidence type="ECO:0000256" key="6">
    <source>
        <dbReference type="ARBA" id="ARBA00023316"/>
    </source>
</evidence>
<organism evidence="8 9">
    <name type="scientific">Pedobacter nutrimenti</name>
    <dbReference type="NCBI Taxonomy" id="1241337"/>
    <lineage>
        <taxon>Bacteria</taxon>
        <taxon>Pseudomonadati</taxon>
        <taxon>Bacteroidota</taxon>
        <taxon>Sphingobacteriia</taxon>
        <taxon>Sphingobacteriales</taxon>
        <taxon>Sphingobacteriaceae</taxon>
        <taxon>Pedobacter</taxon>
    </lineage>
</organism>
<proteinExistence type="inferred from homology"/>
<evidence type="ECO:0000313" key="9">
    <source>
        <dbReference type="Proteomes" id="UP000248198"/>
    </source>
</evidence>
<dbReference type="Proteomes" id="UP000248198">
    <property type="component" value="Unassembled WGS sequence"/>
</dbReference>
<dbReference type="EMBL" id="QKLU01000006">
    <property type="protein sequence ID" value="PYF72543.1"/>
    <property type="molecule type" value="Genomic_DNA"/>
</dbReference>
<dbReference type="NCBIfam" id="TIGR00067">
    <property type="entry name" value="glut_race"/>
    <property type="match status" value="1"/>
</dbReference>
<comment type="similarity">
    <text evidence="7">Belongs to the aspartate/glutamate racemases family.</text>
</comment>
<feature type="binding site" evidence="7">
    <location>
        <begin position="191"/>
        <end position="192"/>
    </location>
    <ligand>
        <name>substrate</name>
    </ligand>
</feature>
<dbReference type="EC" id="5.1.1.3" evidence="2 7"/>
<dbReference type="InterPro" id="IPR015942">
    <property type="entry name" value="Asp/Glu/hydantoin_racemase"/>
</dbReference>
<feature type="active site" description="Proton donor/acceptor" evidence="7">
    <location>
        <position position="190"/>
    </location>
</feature>
<dbReference type="PANTHER" id="PTHR21198">
    <property type="entry name" value="GLUTAMATE RACEMASE"/>
    <property type="match status" value="1"/>
</dbReference>
<dbReference type="GO" id="GO:0009252">
    <property type="term" value="P:peptidoglycan biosynthetic process"/>
    <property type="evidence" value="ECO:0007669"/>
    <property type="project" value="UniProtKB-UniRule"/>
</dbReference>
<comment type="caution">
    <text evidence="8">The sequence shown here is derived from an EMBL/GenBank/DDBJ whole genome shotgun (WGS) entry which is preliminary data.</text>
</comment>
<evidence type="ECO:0000256" key="5">
    <source>
        <dbReference type="ARBA" id="ARBA00023235"/>
    </source>
</evidence>
<sequence length="273" mass="30600">MKSIGVFDSGYGGLTVFKSIIKELPDYNYIYMGDNARAPYGDHSFETVYQYTLECVEWLFSQNCQLVILACNTASSKALRTIQQKVLPVKYPNHRVLGVIRPTAEVIGAHTKTKTIGVMGTRGTVNSESYPIEIEKFFPEVKVVQQSCPMLVPLIENNEHLTTGADHFIKKYLEELMAKAPDLDCILLACTHYPLLIPKLELFVPPNIELLSQGEIVSSSLKKYLSNHPEIESEIGKTGERIFYTSGDTETFDVSASLFFGKVVKSKHIHLQC</sequence>
<dbReference type="InterPro" id="IPR004391">
    <property type="entry name" value="Glu_race"/>
</dbReference>
<feature type="binding site" evidence="7">
    <location>
        <begin position="40"/>
        <end position="41"/>
    </location>
    <ligand>
        <name>substrate</name>
    </ligand>
</feature>
<keyword evidence="6 7" id="KW-0961">Cell wall biogenesis/degradation</keyword>
<protein>
    <recommendedName>
        <fullName evidence="2 7">Glutamate racemase</fullName>
        <ecNumber evidence="2 7">5.1.1.3</ecNumber>
    </recommendedName>
</protein>
<dbReference type="SUPFAM" id="SSF53681">
    <property type="entry name" value="Aspartate/glutamate racemase"/>
    <property type="match status" value="2"/>
</dbReference>
<evidence type="ECO:0000313" key="8">
    <source>
        <dbReference type="EMBL" id="PYF72543.1"/>
    </source>
</evidence>
<dbReference type="GO" id="GO:0008360">
    <property type="term" value="P:regulation of cell shape"/>
    <property type="evidence" value="ECO:0007669"/>
    <property type="project" value="UniProtKB-KW"/>
</dbReference>
<evidence type="ECO:0000256" key="1">
    <source>
        <dbReference type="ARBA" id="ARBA00001602"/>
    </source>
</evidence>
<evidence type="ECO:0000256" key="7">
    <source>
        <dbReference type="HAMAP-Rule" id="MF_00258"/>
    </source>
</evidence>
<comment type="catalytic activity">
    <reaction evidence="1 7">
        <text>L-glutamate = D-glutamate</text>
        <dbReference type="Rhea" id="RHEA:12813"/>
        <dbReference type="ChEBI" id="CHEBI:29985"/>
        <dbReference type="ChEBI" id="CHEBI:29986"/>
        <dbReference type="EC" id="5.1.1.3"/>
    </reaction>
</comment>
<dbReference type="InterPro" id="IPR001920">
    <property type="entry name" value="Asp/Glu_race"/>
</dbReference>
<evidence type="ECO:0000256" key="3">
    <source>
        <dbReference type="ARBA" id="ARBA00022960"/>
    </source>
</evidence>
<dbReference type="InterPro" id="IPR018187">
    <property type="entry name" value="Asp/Glu_racemase_AS_1"/>
</dbReference>
<feature type="active site" description="Proton donor/acceptor" evidence="7">
    <location>
        <position position="71"/>
    </location>
</feature>
<gene>
    <name evidence="7" type="primary">murI</name>
    <name evidence="8" type="ORF">B0O44_106198</name>
</gene>
<evidence type="ECO:0000256" key="2">
    <source>
        <dbReference type="ARBA" id="ARBA00013090"/>
    </source>
</evidence>
<feature type="binding site" evidence="7">
    <location>
        <begin position="8"/>
        <end position="9"/>
    </location>
    <ligand>
        <name>substrate</name>
    </ligand>
</feature>
<evidence type="ECO:0000256" key="4">
    <source>
        <dbReference type="ARBA" id="ARBA00022984"/>
    </source>
</evidence>
<keyword evidence="9" id="KW-1185">Reference proteome</keyword>
<dbReference type="GO" id="GO:0008881">
    <property type="term" value="F:glutamate racemase activity"/>
    <property type="evidence" value="ECO:0007669"/>
    <property type="project" value="UniProtKB-UniRule"/>
</dbReference>
<dbReference type="HAMAP" id="MF_00258">
    <property type="entry name" value="Glu_racemase"/>
    <property type="match status" value="1"/>
</dbReference>
<dbReference type="AlphaFoldDB" id="A0A318UAC9"/>
<reference evidence="8 9" key="1">
    <citation type="submission" date="2018-06" db="EMBL/GenBank/DDBJ databases">
        <title>Genomic Encyclopedia of Archaeal and Bacterial Type Strains, Phase II (KMG-II): from individual species to whole genera.</title>
        <authorList>
            <person name="Goeker M."/>
        </authorList>
    </citation>
    <scope>NUCLEOTIDE SEQUENCE [LARGE SCALE GENOMIC DNA]</scope>
    <source>
        <strain evidence="8 9">DSM 27372</strain>
    </source>
</reference>